<organism evidence="1 2">
    <name type="scientific">Macroventuria anomochaeta</name>
    <dbReference type="NCBI Taxonomy" id="301207"/>
    <lineage>
        <taxon>Eukaryota</taxon>
        <taxon>Fungi</taxon>
        <taxon>Dikarya</taxon>
        <taxon>Ascomycota</taxon>
        <taxon>Pezizomycotina</taxon>
        <taxon>Dothideomycetes</taxon>
        <taxon>Pleosporomycetidae</taxon>
        <taxon>Pleosporales</taxon>
        <taxon>Pleosporineae</taxon>
        <taxon>Didymellaceae</taxon>
        <taxon>Macroventuria</taxon>
    </lineage>
</organism>
<dbReference type="EMBL" id="MU006709">
    <property type="protein sequence ID" value="KAF2629660.1"/>
    <property type="molecule type" value="Genomic_DNA"/>
</dbReference>
<evidence type="ECO:0000313" key="1">
    <source>
        <dbReference type="EMBL" id="KAF2629660.1"/>
    </source>
</evidence>
<name>A0ACB6S5W2_9PLEO</name>
<reference evidence="1" key="1">
    <citation type="journal article" date="2020" name="Stud. Mycol.">
        <title>101 Dothideomycetes genomes: a test case for predicting lifestyles and emergence of pathogens.</title>
        <authorList>
            <person name="Haridas S."/>
            <person name="Albert R."/>
            <person name="Binder M."/>
            <person name="Bloem J."/>
            <person name="Labutti K."/>
            <person name="Salamov A."/>
            <person name="Andreopoulos B."/>
            <person name="Baker S."/>
            <person name="Barry K."/>
            <person name="Bills G."/>
            <person name="Bluhm B."/>
            <person name="Cannon C."/>
            <person name="Castanera R."/>
            <person name="Culley D."/>
            <person name="Daum C."/>
            <person name="Ezra D."/>
            <person name="Gonzalez J."/>
            <person name="Henrissat B."/>
            <person name="Kuo A."/>
            <person name="Liang C."/>
            <person name="Lipzen A."/>
            <person name="Lutzoni F."/>
            <person name="Magnuson J."/>
            <person name="Mondo S."/>
            <person name="Nolan M."/>
            <person name="Ohm R."/>
            <person name="Pangilinan J."/>
            <person name="Park H.-J."/>
            <person name="Ramirez L."/>
            <person name="Alfaro M."/>
            <person name="Sun H."/>
            <person name="Tritt A."/>
            <person name="Yoshinaga Y."/>
            <person name="Zwiers L.-H."/>
            <person name="Turgeon B."/>
            <person name="Goodwin S."/>
            <person name="Spatafora J."/>
            <person name="Crous P."/>
            <person name="Grigoriev I."/>
        </authorList>
    </citation>
    <scope>NUCLEOTIDE SEQUENCE</scope>
    <source>
        <strain evidence="1">CBS 525.71</strain>
    </source>
</reference>
<gene>
    <name evidence="1" type="ORF">BU25DRAFT_419942</name>
</gene>
<dbReference type="Proteomes" id="UP000799754">
    <property type="component" value="Unassembled WGS sequence"/>
</dbReference>
<proteinExistence type="predicted"/>
<evidence type="ECO:0000313" key="2">
    <source>
        <dbReference type="Proteomes" id="UP000799754"/>
    </source>
</evidence>
<sequence length="151" mass="17426">MKPRLNLGEVWALLGLARNAMPVCHPRQTEPRPCPSPRNLWLAMTSWCLFDGDKSAKRQAGFWARHRTSQRVMHLPRSIPLATRYFTVWSLRSAQQAEESQNRTATTNPIDVKGVGRQLEVRYWHQGVWCSYHSNYRGSRREHSIGGSKRG</sequence>
<keyword evidence="2" id="KW-1185">Reference proteome</keyword>
<accession>A0ACB6S5W2</accession>
<protein>
    <submittedName>
        <fullName evidence="1">Uncharacterized protein</fullName>
    </submittedName>
</protein>
<comment type="caution">
    <text evidence="1">The sequence shown here is derived from an EMBL/GenBank/DDBJ whole genome shotgun (WGS) entry which is preliminary data.</text>
</comment>